<protein>
    <submittedName>
        <fullName evidence="2">Uncharacterized protein</fullName>
    </submittedName>
</protein>
<dbReference type="RefSeq" id="WP_066164624.1">
    <property type="nucleotide sequence ID" value="NZ_CP136137.1"/>
</dbReference>
<sequence length="256" mass="28150">MSSFDKFNVARAETVVVGMMIGDRIRIWRDAEPSTWAVKSHKEQRELRDALNHGQISSEAFRDGYYRTTADLDPESMVACFRTHESFGRYGGRSSRGQFVQLSAPSSRRRTTSGSDDPRHPFERAVTAASEFSSRRGDLLIVSGFNVDGPAVTAGTAFRDGRTLSLLSAAPSPGTPRWLDENGERTMLIATLDPYVREEVGELVFDAITAWEIDPWDVVFTFVSPIEQVSGSLIPMGWNESSDSSGAETDDAVAAS</sequence>
<dbReference type="EMBL" id="CP136137">
    <property type="protein sequence ID" value="WYY05784.1"/>
    <property type="molecule type" value="Genomic_DNA"/>
</dbReference>
<organism evidence="2 3">
    <name type="scientific">Gordonia hydrophobica</name>
    <dbReference type="NCBI Taxonomy" id="40516"/>
    <lineage>
        <taxon>Bacteria</taxon>
        <taxon>Bacillati</taxon>
        <taxon>Actinomycetota</taxon>
        <taxon>Actinomycetes</taxon>
        <taxon>Mycobacteriales</taxon>
        <taxon>Gordoniaceae</taxon>
        <taxon>Gordonia</taxon>
    </lineage>
</organism>
<accession>A0ABZ2TYL4</accession>
<feature type="region of interest" description="Disordered" evidence="1">
    <location>
        <begin position="98"/>
        <end position="121"/>
    </location>
</feature>
<evidence type="ECO:0000313" key="3">
    <source>
        <dbReference type="Proteomes" id="UP001479933"/>
    </source>
</evidence>
<evidence type="ECO:0000256" key="1">
    <source>
        <dbReference type="SAM" id="MobiDB-lite"/>
    </source>
</evidence>
<evidence type="ECO:0000313" key="2">
    <source>
        <dbReference type="EMBL" id="WYY05784.1"/>
    </source>
</evidence>
<reference evidence="2 3" key="1">
    <citation type="journal article" date="2023" name="Virus Evol.">
        <title>Computational host range prediction-The good, the bad, and the ugly.</title>
        <authorList>
            <person name="Howell A.A."/>
            <person name="Versoza C.J."/>
            <person name="Pfeifer S.P."/>
        </authorList>
    </citation>
    <scope>NUCLEOTIDE SEQUENCE [LARGE SCALE GENOMIC DNA]</scope>
    <source>
        <strain evidence="2 3">1610/1b</strain>
    </source>
</reference>
<gene>
    <name evidence="2" type="ORF">RVF87_11885</name>
</gene>
<proteinExistence type="predicted"/>
<keyword evidence="3" id="KW-1185">Reference proteome</keyword>
<feature type="region of interest" description="Disordered" evidence="1">
    <location>
        <begin position="237"/>
        <end position="256"/>
    </location>
</feature>
<dbReference type="Proteomes" id="UP001479933">
    <property type="component" value="Chromosome"/>
</dbReference>
<name>A0ABZ2TYL4_9ACTN</name>